<dbReference type="AlphaFoldDB" id="A0A1Q3B5A0"/>
<evidence type="ECO:0000256" key="3">
    <source>
        <dbReference type="PROSITE-ProRule" id="PRU00708"/>
    </source>
</evidence>
<dbReference type="InParanoid" id="A0A1Q3B5A0"/>
<evidence type="ECO:0000256" key="1">
    <source>
        <dbReference type="ARBA" id="ARBA00007626"/>
    </source>
</evidence>
<reference evidence="5" key="1">
    <citation type="submission" date="2016-04" db="EMBL/GenBank/DDBJ databases">
        <title>Cephalotus genome sequencing.</title>
        <authorList>
            <person name="Fukushima K."/>
            <person name="Hasebe M."/>
            <person name="Fang X."/>
        </authorList>
    </citation>
    <scope>NUCLEOTIDE SEQUENCE [LARGE SCALE GENOMIC DNA]</scope>
    <source>
        <strain evidence="5">cv. St1</strain>
    </source>
</reference>
<name>A0A1Q3B5A0_CEPFO</name>
<dbReference type="PANTHER" id="PTHR47941">
    <property type="entry name" value="PENTATRICOPEPTIDE REPEAT-CONTAINING PROTEIN 3, MITOCHONDRIAL"/>
    <property type="match status" value="1"/>
</dbReference>
<protein>
    <submittedName>
        <fullName evidence="4">PPR_2 domain-containing protein</fullName>
    </submittedName>
</protein>
<keyword evidence="5" id="KW-1185">Reference proteome</keyword>
<dbReference type="Pfam" id="PF13041">
    <property type="entry name" value="PPR_2"/>
    <property type="match status" value="2"/>
</dbReference>
<dbReference type="InterPro" id="IPR011990">
    <property type="entry name" value="TPR-like_helical_dom_sf"/>
</dbReference>
<comment type="caution">
    <text evidence="4">The sequence shown here is derived from an EMBL/GenBank/DDBJ whole genome shotgun (WGS) entry which is preliminary data.</text>
</comment>
<dbReference type="PROSITE" id="PS51375">
    <property type="entry name" value="PPR"/>
    <property type="match status" value="2"/>
</dbReference>
<proteinExistence type="inferred from homology"/>
<sequence>SIEDALASFNRMLRMHPRLTSIVKFKHYAAVVSLCKQMESLGIKPNVYTLNISINCCCRLSQHHLHFGFSILGKMFKLGLQPTTVTFNTLINGLCIGHQLLQALRLSDHMVESGCKPDVFTYNTIVNGLCKTGNTDVAINLLRKMEGRGVEPDKVTYNAIID</sequence>
<feature type="non-terminal residue" evidence="4">
    <location>
        <position position="162"/>
    </location>
</feature>
<dbReference type="Proteomes" id="UP000187406">
    <property type="component" value="Unassembled WGS sequence"/>
</dbReference>
<keyword evidence="2" id="KW-0677">Repeat</keyword>
<evidence type="ECO:0000313" key="4">
    <source>
        <dbReference type="EMBL" id="GAV63201.1"/>
    </source>
</evidence>
<accession>A0A1Q3B5A0</accession>
<dbReference type="InterPro" id="IPR002885">
    <property type="entry name" value="PPR_rpt"/>
</dbReference>
<evidence type="ECO:0000313" key="5">
    <source>
        <dbReference type="Proteomes" id="UP000187406"/>
    </source>
</evidence>
<evidence type="ECO:0000256" key="2">
    <source>
        <dbReference type="ARBA" id="ARBA00022737"/>
    </source>
</evidence>
<dbReference type="OrthoDB" id="1934535at2759"/>
<feature type="non-terminal residue" evidence="4">
    <location>
        <position position="1"/>
    </location>
</feature>
<feature type="repeat" description="PPR" evidence="3">
    <location>
        <begin position="118"/>
        <end position="152"/>
    </location>
</feature>
<comment type="similarity">
    <text evidence="1">Belongs to the PPR family. P subfamily.</text>
</comment>
<feature type="repeat" description="PPR" evidence="3">
    <location>
        <begin position="83"/>
        <end position="117"/>
    </location>
</feature>
<dbReference type="EMBL" id="BDDD01000298">
    <property type="protein sequence ID" value="GAV63201.1"/>
    <property type="molecule type" value="Genomic_DNA"/>
</dbReference>
<gene>
    <name evidence="4" type="ORF">CFOL_v3_06721</name>
</gene>
<organism evidence="4 5">
    <name type="scientific">Cephalotus follicularis</name>
    <name type="common">Albany pitcher plant</name>
    <dbReference type="NCBI Taxonomy" id="3775"/>
    <lineage>
        <taxon>Eukaryota</taxon>
        <taxon>Viridiplantae</taxon>
        <taxon>Streptophyta</taxon>
        <taxon>Embryophyta</taxon>
        <taxon>Tracheophyta</taxon>
        <taxon>Spermatophyta</taxon>
        <taxon>Magnoliopsida</taxon>
        <taxon>eudicotyledons</taxon>
        <taxon>Gunneridae</taxon>
        <taxon>Pentapetalae</taxon>
        <taxon>rosids</taxon>
        <taxon>fabids</taxon>
        <taxon>Oxalidales</taxon>
        <taxon>Cephalotaceae</taxon>
        <taxon>Cephalotus</taxon>
    </lineage>
</organism>
<dbReference type="NCBIfam" id="TIGR00756">
    <property type="entry name" value="PPR"/>
    <property type="match status" value="2"/>
</dbReference>
<dbReference type="Gene3D" id="1.25.40.10">
    <property type="entry name" value="Tetratricopeptide repeat domain"/>
    <property type="match status" value="1"/>
</dbReference>